<keyword evidence="6 15" id="KW-0808">Transferase</keyword>
<dbReference type="InterPro" id="IPR023465">
    <property type="entry name" value="Riboflavin_kinase_dom_sf"/>
</dbReference>
<keyword evidence="11 15" id="KW-0067">ATP-binding</keyword>
<comment type="similarity">
    <text evidence="15">Belongs to the ribF family.</text>
</comment>
<dbReference type="GO" id="GO:0003919">
    <property type="term" value="F:FMN adenylyltransferase activity"/>
    <property type="evidence" value="ECO:0007669"/>
    <property type="project" value="UniProtKB-UniRule"/>
</dbReference>
<proteinExistence type="inferred from homology"/>
<dbReference type="NCBIfam" id="NF004163">
    <property type="entry name" value="PRK05627.1-6"/>
    <property type="match status" value="1"/>
</dbReference>
<dbReference type="GO" id="GO:0005524">
    <property type="term" value="F:ATP binding"/>
    <property type="evidence" value="ECO:0007669"/>
    <property type="project" value="UniProtKB-UniRule"/>
</dbReference>
<gene>
    <name evidence="17" type="ORF">FHS48_001242</name>
</gene>
<dbReference type="InterPro" id="IPR015865">
    <property type="entry name" value="Riboflavin_kinase_bac/euk"/>
</dbReference>
<comment type="function">
    <text evidence="1">Catalyzes the phosphorylation of riboflavin to FMN followed by the adenylation of FMN to FAD.</text>
</comment>
<dbReference type="SUPFAM" id="SSF52374">
    <property type="entry name" value="Nucleotidylyl transferase"/>
    <property type="match status" value="1"/>
</dbReference>
<comment type="caution">
    <text evidence="17">The sequence shown here is derived from an EMBL/GenBank/DDBJ whole genome shotgun (WGS) entry which is preliminary data.</text>
</comment>
<dbReference type="UniPathway" id="UPA00277">
    <property type="reaction ID" value="UER00407"/>
</dbReference>
<protein>
    <recommendedName>
        <fullName evidence="15">Riboflavin biosynthesis protein</fullName>
    </recommendedName>
    <domain>
        <recommendedName>
            <fullName evidence="15">Riboflavin kinase</fullName>
            <ecNumber evidence="15">2.7.1.26</ecNumber>
        </recommendedName>
        <alternativeName>
            <fullName evidence="15">Flavokinase</fullName>
        </alternativeName>
    </domain>
    <domain>
        <recommendedName>
            <fullName evidence="15">FMN adenylyltransferase</fullName>
            <ecNumber evidence="15">2.7.7.2</ecNumber>
        </recommendedName>
        <alternativeName>
            <fullName evidence="15">FAD pyrophosphorylase</fullName>
        </alternativeName>
        <alternativeName>
            <fullName evidence="15">FAD synthase</fullName>
        </alternativeName>
    </domain>
</protein>
<dbReference type="GO" id="GO:0006747">
    <property type="term" value="P:FAD biosynthetic process"/>
    <property type="evidence" value="ECO:0007669"/>
    <property type="project" value="UniProtKB-UniRule"/>
</dbReference>
<evidence type="ECO:0000313" key="17">
    <source>
        <dbReference type="EMBL" id="MBB6209834.1"/>
    </source>
</evidence>
<dbReference type="Pfam" id="PF06574">
    <property type="entry name" value="FAD_syn"/>
    <property type="match status" value="1"/>
</dbReference>
<comment type="catalytic activity">
    <reaction evidence="14 15">
        <text>FMN + ATP + H(+) = FAD + diphosphate</text>
        <dbReference type="Rhea" id="RHEA:17237"/>
        <dbReference type="ChEBI" id="CHEBI:15378"/>
        <dbReference type="ChEBI" id="CHEBI:30616"/>
        <dbReference type="ChEBI" id="CHEBI:33019"/>
        <dbReference type="ChEBI" id="CHEBI:57692"/>
        <dbReference type="ChEBI" id="CHEBI:58210"/>
        <dbReference type="EC" id="2.7.7.2"/>
    </reaction>
</comment>
<comment type="catalytic activity">
    <reaction evidence="13 15">
        <text>riboflavin + ATP = FMN + ADP + H(+)</text>
        <dbReference type="Rhea" id="RHEA:14357"/>
        <dbReference type="ChEBI" id="CHEBI:15378"/>
        <dbReference type="ChEBI" id="CHEBI:30616"/>
        <dbReference type="ChEBI" id="CHEBI:57986"/>
        <dbReference type="ChEBI" id="CHEBI:58210"/>
        <dbReference type="ChEBI" id="CHEBI:456216"/>
        <dbReference type="EC" id="2.7.1.26"/>
    </reaction>
</comment>
<evidence type="ECO:0000256" key="4">
    <source>
        <dbReference type="ARBA" id="ARBA00022630"/>
    </source>
</evidence>
<feature type="domain" description="Riboflavin kinase" evidence="16">
    <location>
        <begin position="190"/>
        <end position="317"/>
    </location>
</feature>
<dbReference type="InterPro" id="IPR002606">
    <property type="entry name" value="Riboflavin_kinase_bac"/>
</dbReference>
<dbReference type="PANTHER" id="PTHR22749:SF6">
    <property type="entry name" value="RIBOFLAVIN KINASE"/>
    <property type="match status" value="1"/>
</dbReference>
<dbReference type="GO" id="GO:0009398">
    <property type="term" value="P:FMN biosynthetic process"/>
    <property type="evidence" value="ECO:0007669"/>
    <property type="project" value="UniProtKB-UniRule"/>
</dbReference>
<dbReference type="Proteomes" id="UP000544872">
    <property type="component" value="Unassembled WGS sequence"/>
</dbReference>
<evidence type="ECO:0000256" key="14">
    <source>
        <dbReference type="ARBA" id="ARBA00049494"/>
    </source>
</evidence>
<comment type="pathway">
    <text evidence="3 15">Cofactor biosynthesis; FMN biosynthesis; FMN from riboflavin (ATP route): step 1/1.</text>
</comment>
<dbReference type="GO" id="GO:0008531">
    <property type="term" value="F:riboflavin kinase activity"/>
    <property type="evidence" value="ECO:0007669"/>
    <property type="project" value="UniProtKB-UniRule"/>
</dbReference>
<evidence type="ECO:0000256" key="9">
    <source>
        <dbReference type="ARBA" id="ARBA00022777"/>
    </source>
</evidence>
<dbReference type="SMART" id="SM00904">
    <property type="entry name" value="Flavokinase"/>
    <property type="match status" value="1"/>
</dbReference>
<accession>A0A7W9ZGF9</accession>
<keyword evidence="18" id="KW-1185">Reference proteome</keyword>
<evidence type="ECO:0000256" key="11">
    <source>
        <dbReference type="ARBA" id="ARBA00022840"/>
    </source>
</evidence>
<dbReference type="PANTHER" id="PTHR22749">
    <property type="entry name" value="RIBOFLAVIN KINASE/FMN ADENYLYLTRANSFERASE"/>
    <property type="match status" value="1"/>
</dbReference>
<dbReference type="EMBL" id="JACIIX010000003">
    <property type="protein sequence ID" value="MBB6209834.1"/>
    <property type="molecule type" value="Genomic_DNA"/>
</dbReference>
<keyword evidence="12" id="KW-0511">Multifunctional enzyme</keyword>
<organism evidence="17 18">
    <name type="scientific">Novispirillum itersonii</name>
    <name type="common">Aquaspirillum itersonii</name>
    <dbReference type="NCBI Taxonomy" id="189"/>
    <lineage>
        <taxon>Bacteria</taxon>
        <taxon>Pseudomonadati</taxon>
        <taxon>Pseudomonadota</taxon>
        <taxon>Alphaproteobacteria</taxon>
        <taxon>Rhodospirillales</taxon>
        <taxon>Novispirillaceae</taxon>
        <taxon>Novispirillum</taxon>
    </lineage>
</organism>
<keyword evidence="10 15" id="KW-0274">FAD</keyword>
<keyword evidence="9 15" id="KW-0418">Kinase</keyword>
<dbReference type="RefSeq" id="WP_184262422.1">
    <property type="nucleotide sequence ID" value="NZ_JACIIX010000003.1"/>
</dbReference>
<evidence type="ECO:0000256" key="8">
    <source>
        <dbReference type="ARBA" id="ARBA00022741"/>
    </source>
</evidence>
<evidence type="ECO:0000256" key="7">
    <source>
        <dbReference type="ARBA" id="ARBA00022695"/>
    </source>
</evidence>
<evidence type="ECO:0000256" key="15">
    <source>
        <dbReference type="PIRNR" id="PIRNR004491"/>
    </source>
</evidence>
<dbReference type="NCBIfam" id="NF004160">
    <property type="entry name" value="PRK05627.1-3"/>
    <property type="match status" value="1"/>
</dbReference>
<keyword evidence="5 15" id="KW-0288">FMN</keyword>
<dbReference type="InterPro" id="IPR023468">
    <property type="entry name" value="Riboflavin_kinase"/>
</dbReference>
<keyword evidence="7 15" id="KW-0548">Nucleotidyltransferase</keyword>
<dbReference type="SUPFAM" id="SSF82114">
    <property type="entry name" value="Riboflavin kinase-like"/>
    <property type="match status" value="1"/>
</dbReference>
<evidence type="ECO:0000313" key="18">
    <source>
        <dbReference type="Proteomes" id="UP000544872"/>
    </source>
</evidence>
<name>A0A7W9ZGF9_NOVIT</name>
<keyword evidence="8 15" id="KW-0547">Nucleotide-binding</keyword>
<evidence type="ECO:0000256" key="6">
    <source>
        <dbReference type="ARBA" id="ARBA00022679"/>
    </source>
</evidence>
<dbReference type="PIRSF" id="PIRSF004491">
    <property type="entry name" value="FAD_Synth"/>
    <property type="match status" value="1"/>
</dbReference>
<dbReference type="InterPro" id="IPR014729">
    <property type="entry name" value="Rossmann-like_a/b/a_fold"/>
</dbReference>
<evidence type="ECO:0000256" key="1">
    <source>
        <dbReference type="ARBA" id="ARBA00002121"/>
    </source>
</evidence>
<evidence type="ECO:0000256" key="2">
    <source>
        <dbReference type="ARBA" id="ARBA00004726"/>
    </source>
</evidence>
<dbReference type="CDD" id="cd02064">
    <property type="entry name" value="FAD_synthetase_N"/>
    <property type="match status" value="1"/>
</dbReference>
<dbReference type="FunFam" id="3.40.50.620:FF:000021">
    <property type="entry name" value="Riboflavin biosynthesis protein"/>
    <property type="match status" value="1"/>
</dbReference>
<dbReference type="EC" id="2.7.7.2" evidence="15"/>
<evidence type="ECO:0000256" key="5">
    <source>
        <dbReference type="ARBA" id="ARBA00022643"/>
    </source>
</evidence>
<sequence>MRLFRHYDEFSPEFRGSVIALGNFDGVHRGHQAVIGEALRRARLAGVPAAVMTFDPHPRRLFRPDLPPFALTSLRLKARLIEALGVDFLYVQHFDAAFAAKSAETFIEEVLVRGLGVSHVVVGADYAFGKGRGGSVEVMREHAARCGFEVTAVDLVTGDLVTGADQGTVFSSTVVRTALADGDTETATAILGHPWEIEGRVEHGDARGRTIGFPTANLRLGDYSRPATGVYVVQAGIDRGGKTDWVGGVANYGRRPTFDKTDDLLEVHLFDFSGDLYGQHLRVRFLHHLRPEQKFSGLEALKAQILADAAQARIMLARGAENHTA</sequence>
<evidence type="ECO:0000256" key="13">
    <source>
        <dbReference type="ARBA" id="ARBA00047880"/>
    </source>
</evidence>
<comment type="pathway">
    <text evidence="2 15">Cofactor biosynthesis; FAD biosynthesis; FAD from FMN: step 1/1.</text>
</comment>
<reference evidence="17 18" key="1">
    <citation type="submission" date="2020-08" db="EMBL/GenBank/DDBJ databases">
        <title>Genomic Encyclopedia of Type Strains, Phase IV (KMG-IV): sequencing the most valuable type-strain genomes for metagenomic binning, comparative biology and taxonomic classification.</title>
        <authorList>
            <person name="Goeker M."/>
        </authorList>
    </citation>
    <scope>NUCLEOTIDE SEQUENCE [LARGE SCALE GENOMIC DNA]</scope>
    <source>
        <strain evidence="17 18">DSM 11590</strain>
    </source>
</reference>
<dbReference type="UniPathway" id="UPA00276">
    <property type="reaction ID" value="UER00406"/>
</dbReference>
<dbReference type="InterPro" id="IPR015864">
    <property type="entry name" value="FAD_synthase"/>
</dbReference>
<evidence type="ECO:0000256" key="10">
    <source>
        <dbReference type="ARBA" id="ARBA00022827"/>
    </source>
</evidence>
<dbReference type="NCBIfam" id="NF004159">
    <property type="entry name" value="PRK05627.1-2"/>
    <property type="match status" value="1"/>
</dbReference>
<evidence type="ECO:0000256" key="3">
    <source>
        <dbReference type="ARBA" id="ARBA00005201"/>
    </source>
</evidence>
<dbReference type="AlphaFoldDB" id="A0A7W9ZGF9"/>
<dbReference type="NCBIfam" id="TIGR00083">
    <property type="entry name" value="ribF"/>
    <property type="match status" value="1"/>
</dbReference>
<dbReference type="GO" id="GO:0009231">
    <property type="term" value="P:riboflavin biosynthetic process"/>
    <property type="evidence" value="ECO:0007669"/>
    <property type="project" value="InterPro"/>
</dbReference>
<dbReference type="Gene3D" id="2.40.30.30">
    <property type="entry name" value="Riboflavin kinase-like"/>
    <property type="match status" value="1"/>
</dbReference>
<evidence type="ECO:0000259" key="16">
    <source>
        <dbReference type="SMART" id="SM00904"/>
    </source>
</evidence>
<dbReference type="Pfam" id="PF01687">
    <property type="entry name" value="Flavokinase"/>
    <property type="match status" value="1"/>
</dbReference>
<dbReference type="EC" id="2.7.1.26" evidence="15"/>
<dbReference type="Gene3D" id="3.40.50.620">
    <property type="entry name" value="HUPs"/>
    <property type="match status" value="1"/>
</dbReference>
<evidence type="ECO:0000256" key="12">
    <source>
        <dbReference type="ARBA" id="ARBA00023268"/>
    </source>
</evidence>
<keyword evidence="4 15" id="KW-0285">Flavoprotein</keyword>